<organism evidence="1">
    <name type="scientific">marine sediment metagenome</name>
    <dbReference type="NCBI Taxonomy" id="412755"/>
    <lineage>
        <taxon>unclassified sequences</taxon>
        <taxon>metagenomes</taxon>
        <taxon>ecological metagenomes</taxon>
    </lineage>
</organism>
<dbReference type="EMBL" id="LAZR01006060">
    <property type="protein sequence ID" value="KKM95038.1"/>
    <property type="molecule type" value="Genomic_DNA"/>
</dbReference>
<sequence>MERKKTVSRVQGIVARRVEISIPEKAFLRLNNWVGGEEELRHDFIISAIWGRLARLSDLEDPIGWEKRERWERWKKQEVKGSGRETGDSIKP</sequence>
<evidence type="ECO:0000313" key="1">
    <source>
        <dbReference type="EMBL" id="KKM95038.1"/>
    </source>
</evidence>
<dbReference type="AlphaFoldDB" id="A0A0F9LNV5"/>
<accession>A0A0F9LNV5</accession>
<protein>
    <submittedName>
        <fullName evidence="1">Uncharacterized protein</fullName>
    </submittedName>
</protein>
<reference evidence="1" key="1">
    <citation type="journal article" date="2015" name="Nature">
        <title>Complex archaea that bridge the gap between prokaryotes and eukaryotes.</title>
        <authorList>
            <person name="Spang A."/>
            <person name="Saw J.H."/>
            <person name="Jorgensen S.L."/>
            <person name="Zaremba-Niedzwiedzka K."/>
            <person name="Martijn J."/>
            <person name="Lind A.E."/>
            <person name="van Eijk R."/>
            <person name="Schleper C."/>
            <person name="Guy L."/>
            <person name="Ettema T.J."/>
        </authorList>
    </citation>
    <scope>NUCLEOTIDE SEQUENCE</scope>
</reference>
<name>A0A0F9LNV5_9ZZZZ</name>
<proteinExistence type="predicted"/>
<comment type="caution">
    <text evidence="1">The sequence shown here is derived from an EMBL/GenBank/DDBJ whole genome shotgun (WGS) entry which is preliminary data.</text>
</comment>
<gene>
    <name evidence="1" type="ORF">LCGC14_1192220</name>
</gene>